<organism evidence="7 8">
    <name type="scientific">Halonotius roseus</name>
    <dbReference type="NCBI Taxonomy" id="2511997"/>
    <lineage>
        <taxon>Archaea</taxon>
        <taxon>Methanobacteriati</taxon>
        <taxon>Methanobacteriota</taxon>
        <taxon>Stenosarchaea group</taxon>
        <taxon>Halobacteria</taxon>
        <taxon>Halobacteriales</taxon>
        <taxon>Haloferacaceae</taxon>
        <taxon>Halonotius</taxon>
    </lineage>
</organism>
<keyword evidence="4 7" id="KW-0067">ATP-binding</keyword>
<evidence type="ECO:0000256" key="2">
    <source>
        <dbReference type="ARBA" id="ARBA00022448"/>
    </source>
</evidence>
<gene>
    <name evidence="7" type="ORF">EWF95_06105</name>
</gene>
<dbReference type="OrthoDB" id="97750at2157"/>
<proteinExistence type="inferred from homology"/>
<dbReference type="SUPFAM" id="SSF52540">
    <property type="entry name" value="P-loop containing nucleoside triphosphate hydrolases"/>
    <property type="match status" value="1"/>
</dbReference>
<dbReference type="Gene3D" id="3.40.50.300">
    <property type="entry name" value="P-loop containing nucleotide triphosphate hydrolases"/>
    <property type="match status" value="1"/>
</dbReference>
<dbReference type="PANTHER" id="PTHR43820:SF7">
    <property type="entry name" value="BRANCHED-CHAIN AMINO ACID TRANSPORT ATP-BINDING PROTEIN LIVF-RELATED"/>
    <property type="match status" value="1"/>
</dbReference>
<evidence type="ECO:0000256" key="4">
    <source>
        <dbReference type="ARBA" id="ARBA00022840"/>
    </source>
</evidence>
<dbReference type="SMART" id="SM00382">
    <property type="entry name" value="AAA"/>
    <property type="match status" value="1"/>
</dbReference>
<dbReference type="InterPro" id="IPR003593">
    <property type="entry name" value="AAA+_ATPase"/>
</dbReference>
<dbReference type="EMBL" id="SESI01000002">
    <property type="protein sequence ID" value="TQQ80066.1"/>
    <property type="molecule type" value="Genomic_DNA"/>
</dbReference>
<dbReference type="GO" id="GO:0015807">
    <property type="term" value="P:L-amino acid transport"/>
    <property type="evidence" value="ECO:0007669"/>
    <property type="project" value="TreeGrafter"/>
</dbReference>
<evidence type="ECO:0000313" key="7">
    <source>
        <dbReference type="EMBL" id="TQQ80066.1"/>
    </source>
</evidence>
<dbReference type="GO" id="GO:0016887">
    <property type="term" value="F:ATP hydrolysis activity"/>
    <property type="evidence" value="ECO:0007669"/>
    <property type="project" value="InterPro"/>
</dbReference>
<evidence type="ECO:0000256" key="1">
    <source>
        <dbReference type="ARBA" id="ARBA00005417"/>
    </source>
</evidence>
<dbReference type="InterPro" id="IPR027417">
    <property type="entry name" value="P-loop_NTPase"/>
</dbReference>
<dbReference type="InterPro" id="IPR017871">
    <property type="entry name" value="ABC_transporter-like_CS"/>
</dbReference>
<name>A0A544QMD4_9EURY</name>
<dbReference type="InterPro" id="IPR003439">
    <property type="entry name" value="ABC_transporter-like_ATP-bd"/>
</dbReference>
<keyword evidence="2" id="KW-0813">Transport</keyword>
<dbReference type="PROSITE" id="PS00211">
    <property type="entry name" value="ABC_TRANSPORTER_1"/>
    <property type="match status" value="1"/>
</dbReference>
<dbReference type="PROSITE" id="PS50893">
    <property type="entry name" value="ABC_TRANSPORTER_2"/>
    <property type="match status" value="1"/>
</dbReference>
<keyword evidence="5" id="KW-0029">Amino-acid transport</keyword>
<dbReference type="Pfam" id="PF00005">
    <property type="entry name" value="ABC_tran"/>
    <property type="match status" value="1"/>
</dbReference>
<reference evidence="7 8" key="1">
    <citation type="submission" date="2019-02" db="EMBL/GenBank/DDBJ databases">
        <title>Halonotius sp. a new haloqrchaeon isolated from saline water.</title>
        <authorList>
            <person name="Duran-Viseras A."/>
            <person name="Sanchez-Porro C."/>
            <person name="Ventosa A."/>
        </authorList>
    </citation>
    <scope>NUCLEOTIDE SEQUENCE [LARGE SCALE GENOMIC DNA]</scope>
    <source>
        <strain evidence="7 8">F9-27</strain>
    </source>
</reference>
<dbReference type="GO" id="GO:0015658">
    <property type="term" value="F:branched-chain amino acid transmembrane transporter activity"/>
    <property type="evidence" value="ECO:0007669"/>
    <property type="project" value="TreeGrafter"/>
</dbReference>
<feature type="domain" description="ABC transporter" evidence="6">
    <location>
        <begin position="6"/>
        <end position="238"/>
    </location>
</feature>
<keyword evidence="3" id="KW-0547">Nucleotide-binding</keyword>
<evidence type="ECO:0000256" key="3">
    <source>
        <dbReference type="ARBA" id="ARBA00022741"/>
    </source>
</evidence>
<evidence type="ECO:0000259" key="6">
    <source>
        <dbReference type="PROSITE" id="PS50893"/>
    </source>
</evidence>
<sequence length="238" mass="25873">MADTILEMENVVAGYGNTTVLHDIDIAIEDEQIACLIGPNGSGKSTLMKSIYGFADVMAGTVSFRGGEITGRSPQENLANGMSYVLQDASVFPGMRVHENMLMGGYVFEDDEQAAQRAEELYDEFPILGDIRDQQAGTLSGGQRRLLELARALMVDPEVMLLDEPSIGLEPKFIDDVFERIEQLNELGTTLLLVEQNAQKGLSVADRGFVLASGEIKYTGSGDELLDNEEVGRLYLGG</sequence>
<keyword evidence="8" id="KW-1185">Reference proteome</keyword>
<dbReference type="PANTHER" id="PTHR43820">
    <property type="entry name" value="HIGH-AFFINITY BRANCHED-CHAIN AMINO ACID TRANSPORT ATP-BINDING PROTEIN LIVF"/>
    <property type="match status" value="1"/>
</dbReference>
<dbReference type="Proteomes" id="UP000315385">
    <property type="component" value="Unassembled WGS sequence"/>
</dbReference>
<protein>
    <submittedName>
        <fullName evidence="7">ABC transporter ATP-binding protein</fullName>
    </submittedName>
</protein>
<dbReference type="GO" id="GO:0005524">
    <property type="term" value="F:ATP binding"/>
    <property type="evidence" value="ECO:0007669"/>
    <property type="project" value="UniProtKB-KW"/>
</dbReference>
<dbReference type="CDD" id="cd03224">
    <property type="entry name" value="ABC_TM1139_LivF_branched"/>
    <property type="match status" value="1"/>
</dbReference>
<evidence type="ECO:0000256" key="5">
    <source>
        <dbReference type="ARBA" id="ARBA00022970"/>
    </source>
</evidence>
<comment type="similarity">
    <text evidence="1">Belongs to the ABC transporter superfamily.</text>
</comment>
<dbReference type="InterPro" id="IPR052156">
    <property type="entry name" value="BCAA_Transport_ATP-bd_LivF"/>
</dbReference>
<dbReference type="AlphaFoldDB" id="A0A544QMD4"/>
<evidence type="ECO:0000313" key="8">
    <source>
        <dbReference type="Proteomes" id="UP000315385"/>
    </source>
</evidence>
<comment type="caution">
    <text evidence="7">The sequence shown here is derived from an EMBL/GenBank/DDBJ whole genome shotgun (WGS) entry which is preliminary data.</text>
</comment>
<dbReference type="RefSeq" id="WP_142443190.1">
    <property type="nucleotide sequence ID" value="NZ_SESI01000002.1"/>
</dbReference>
<accession>A0A544QMD4</accession>